<dbReference type="OrthoDB" id="1747789at2759"/>
<accession>A0A0K9NNH3</accession>
<dbReference type="Proteomes" id="UP000036987">
    <property type="component" value="Unassembled WGS sequence"/>
</dbReference>
<organism evidence="1 2">
    <name type="scientific">Zostera marina</name>
    <name type="common">Eelgrass</name>
    <dbReference type="NCBI Taxonomy" id="29655"/>
    <lineage>
        <taxon>Eukaryota</taxon>
        <taxon>Viridiplantae</taxon>
        <taxon>Streptophyta</taxon>
        <taxon>Embryophyta</taxon>
        <taxon>Tracheophyta</taxon>
        <taxon>Spermatophyta</taxon>
        <taxon>Magnoliopsida</taxon>
        <taxon>Liliopsida</taxon>
        <taxon>Zosteraceae</taxon>
        <taxon>Zostera</taxon>
    </lineage>
</organism>
<dbReference type="InterPro" id="IPR057221">
    <property type="entry name" value="DUF7899"/>
</dbReference>
<name>A0A0K9NNH3_ZOSMR</name>
<evidence type="ECO:0000313" key="1">
    <source>
        <dbReference type="EMBL" id="KMZ58334.1"/>
    </source>
</evidence>
<gene>
    <name evidence="1" type="ORF">ZOSMA_7867G00010</name>
</gene>
<comment type="caution">
    <text evidence="1">The sequence shown here is derived from an EMBL/GenBank/DDBJ whole genome shotgun (WGS) entry which is preliminary data.</text>
</comment>
<dbReference type="EMBL" id="LFYR01001956">
    <property type="protein sequence ID" value="KMZ58334.1"/>
    <property type="molecule type" value="Genomic_DNA"/>
</dbReference>
<dbReference type="AlphaFoldDB" id="A0A0K9NNH3"/>
<protein>
    <submittedName>
        <fullName evidence="1">Uncharacterized protein</fullName>
    </submittedName>
</protein>
<sequence length="83" mass="9606">SGFPLFQSESLKWPGFVEFDDVNGKVLTFSAHDSIHKVFDLKNYKFLYSISDKNVQEIKIRIVQSLQEKRSTATILATILDRR</sequence>
<keyword evidence="2" id="KW-1185">Reference proteome</keyword>
<evidence type="ECO:0000313" key="2">
    <source>
        <dbReference type="Proteomes" id="UP000036987"/>
    </source>
</evidence>
<dbReference type="PANTHER" id="PTHR31789:SF9">
    <property type="entry name" value="EXPRESSED PROTEIN"/>
    <property type="match status" value="1"/>
</dbReference>
<proteinExistence type="predicted"/>
<reference evidence="2" key="1">
    <citation type="journal article" date="2016" name="Nature">
        <title>The genome of the seagrass Zostera marina reveals angiosperm adaptation to the sea.</title>
        <authorList>
            <person name="Olsen J.L."/>
            <person name="Rouze P."/>
            <person name="Verhelst B."/>
            <person name="Lin Y.-C."/>
            <person name="Bayer T."/>
            <person name="Collen J."/>
            <person name="Dattolo E."/>
            <person name="De Paoli E."/>
            <person name="Dittami S."/>
            <person name="Maumus F."/>
            <person name="Michel G."/>
            <person name="Kersting A."/>
            <person name="Lauritano C."/>
            <person name="Lohaus R."/>
            <person name="Toepel M."/>
            <person name="Tonon T."/>
            <person name="Vanneste K."/>
            <person name="Amirebrahimi M."/>
            <person name="Brakel J."/>
            <person name="Bostroem C."/>
            <person name="Chovatia M."/>
            <person name="Grimwood J."/>
            <person name="Jenkins J.W."/>
            <person name="Jueterbock A."/>
            <person name="Mraz A."/>
            <person name="Stam W.T."/>
            <person name="Tice H."/>
            <person name="Bornberg-Bauer E."/>
            <person name="Green P.J."/>
            <person name="Pearson G.A."/>
            <person name="Procaccini G."/>
            <person name="Duarte C.M."/>
            <person name="Schmutz J."/>
            <person name="Reusch T.B.H."/>
            <person name="Van de Peer Y."/>
        </authorList>
    </citation>
    <scope>NUCLEOTIDE SEQUENCE [LARGE SCALE GENOMIC DNA]</scope>
    <source>
        <strain evidence="2">cv. Finnish</strain>
    </source>
</reference>
<dbReference type="PANTHER" id="PTHR31789">
    <property type="entry name" value="OS05G0482600 PROTEIN"/>
    <property type="match status" value="1"/>
</dbReference>
<feature type="non-terminal residue" evidence="1">
    <location>
        <position position="1"/>
    </location>
</feature>
<dbReference type="Pfam" id="PF25463">
    <property type="entry name" value="DUF7899"/>
    <property type="match status" value="1"/>
</dbReference>